<evidence type="ECO:0000313" key="3">
    <source>
        <dbReference type="Proteomes" id="UP000799118"/>
    </source>
</evidence>
<evidence type="ECO:0000313" key="2">
    <source>
        <dbReference type="EMBL" id="KAE9383508.1"/>
    </source>
</evidence>
<proteinExistence type="predicted"/>
<dbReference type="OrthoDB" id="2422840at2759"/>
<gene>
    <name evidence="2" type="ORF">BT96DRAFT_1009088</name>
</gene>
<dbReference type="EMBL" id="ML770433">
    <property type="protein sequence ID" value="KAE9383508.1"/>
    <property type="molecule type" value="Genomic_DNA"/>
</dbReference>
<feature type="region of interest" description="Disordered" evidence="1">
    <location>
        <begin position="319"/>
        <end position="342"/>
    </location>
</feature>
<protein>
    <submittedName>
        <fullName evidence="2">Uncharacterized protein</fullName>
    </submittedName>
</protein>
<name>A0A6A4GDL4_9AGAR</name>
<keyword evidence="3" id="KW-1185">Reference proteome</keyword>
<organism evidence="2 3">
    <name type="scientific">Gymnopus androsaceus JB14</name>
    <dbReference type="NCBI Taxonomy" id="1447944"/>
    <lineage>
        <taxon>Eukaryota</taxon>
        <taxon>Fungi</taxon>
        <taxon>Dikarya</taxon>
        <taxon>Basidiomycota</taxon>
        <taxon>Agaricomycotina</taxon>
        <taxon>Agaricomycetes</taxon>
        <taxon>Agaricomycetidae</taxon>
        <taxon>Agaricales</taxon>
        <taxon>Marasmiineae</taxon>
        <taxon>Omphalotaceae</taxon>
        <taxon>Gymnopus</taxon>
    </lineage>
</organism>
<sequence length="392" mass="44010">MSDSFSIRLPEEPFDVLMRLFSLHNLDFYQENASNSAEAMQYLRKFLASLKPAKGMKTRSQRAVENDDYGCYIPEERFEPMPSQHARCETPRPGSNDFRASLDKSYSTFLKPSEVNIRPVKVPLLEEPAVNFETTLNVTLSLTRETATEVKKLLQATAALSRPRPSYKNRFLDHTLRPDSLPLPHFSVESGPFMPIFPRKRMPGHGHVKPQEKEKKLLLDTAKAVSGSPPSSMARLSAKLSSVKVEDDDELDLLKEDMMVMDGWQTYHSSPERPSSSTSSSVTAPHSSQEYDQLGLTISSPNTELTPIKLLKDSRMDLPAIPRSKRFGSDPKRPSRKGLARRRDVTSFNSYAAFLLNALNQSSTFTAPTSSPILDFDEPEAEPKVESKARAE</sequence>
<dbReference type="AlphaFoldDB" id="A0A6A4GDL4"/>
<evidence type="ECO:0000256" key="1">
    <source>
        <dbReference type="SAM" id="MobiDB-lite"/>
    </source>
</evidence>
<feature type="compositionally biased region" description="Basic and acidic residues" evidence="1">
    <location>
        <begin position="381"/>
        <end position="392"/>
    </location>
</feature>
<dbReference type="Proteomes" id="UP000799118">
    <property type="component" value="Unassembled WGS sequence"/>
</dbReference>
<feature type="region of interest" description="Disordered" evidence="1">
    <location>
        <begin position="367"/>
        <end position="392"/>
    </location>
</feature>
<reference evidence="2" key="1">
    <citation type="journal article" date="2019" name="Environ. Microbiol.">
        <title>Fungal ecological strategies reflected in gene transcription - a case study of two litter decomposers.</title>
        <authorList>
            <person name="Barbi F."/>
            <person name="Kohler A."/>
            <person name="Barry K."/>
            <person name="Baskaran P."/>
            <person name="Daum C."/>
            <person name="Fauchery L."/>
            <person name="Ihrmark K."/>
            <person name="Kuo A."/>
            <person name="LaButti K."/>
            <person name="Lipzen A."/>
            <person name="Morin E."/>
            <person name="Grigoriev I.V."/>
            <person name="Henrissat B."/>
            <person name="Lindahl B."/>
            <person name="Martin F."/>
        </authorList>
    </citation>
    <scope>NUCLEOTIDE SEQUENCE</scope>
    <source>
        <strain evidence="2">JB14</strain>
    </source>
</reference>
<feature type="region of interest" description="Disordered" evidence="1">
    <location>
        <begin position="266"/>
        <end position="289"/>
    </location>
</feature>
<feature type="compositionally biased region" description="Low complexity" evidence="1">
    <location>
        <begin position="272"/>
        <end position="288"/>
    </location>
</feature>
<accession>A0A6A4GDL4</accession>
<feature type="region of interest" description="Disordered" evidence="1">
    <location>
        <begin position="221"/>
        <end position="241"/>
    </location>
</feature>